<dbReference type="InterPro" id="IPR057204">
    <property type="entry name" value="DUF7882"/>
</dbReference>
<comment type="caution">
    <text evidence="2">The sequence shown here is derived from an EMBL/GenBank/DDBJ whole genome shotgun (WGS) entry which is preliminary data.</text>
</comment>
<evidence type="ECO:0000313" key="3">
    <source>
        <dbReference type="Proteomes" id="UP001260188"/>
    </source>
</evidence>
<proteinExistence type="predicted"/>
<protein>
    <recommendedName>
        <fullName evidence="1">DUF7882 domain-containing protein</fullName>
    </recommendedName>
</protein>
<reference evidence="2 3" key="1">
    <citation type="submission" date="2023-08" db="EMBL/GenBank/DDBJ databases">
        <title>Functional and genomic diversity of the sorghum phyllosphere microbiome.</title>
        <authorList>
            <person name="Shade A."/>
        </authorList>
    </citation>
    <scope>NUCLEOTIDE SEQUENCE [LARGE SCALE GENOMIC DNA]</scope>
    <source>
        <strain evidence="2 3">SORGH_AS_0919</strain>
    </source>
</reference>
<dbReference type="Pfam" id="PF25355">
    <property type="entry name" value="DUF7882"/>
    <property type="match status" value="1"/>
</dbReference>
<organism evidence="2 3">
    <name type="scientific">Microbacterium paludicola</name>
    <dbReference type="NCBI Taxonomy" id="300019"/>
    <lineage>
        <taxon>Bacteria</taxon>
        <taxon>Bacillati</taxon>
        <taxon>Actinomycetota</taxon>
        <taxon>Actinomycetes</taxon>
        <taxon>Micrococcales</taxon>
        <taxon>Microbacteriaceae</taxon>
        <taxon>Microbacterium</taxon>
    </lineage>
</organism>
<feature type="domain" description="DUF7882" evidence="1">
    <location>
        <begin position="1"/>
        <end position="105"/>
    </location>
</feature>
<dbReference type="EMBL" id="JAVIZA010000001">
    <property type="protein sequence ID" value="MDR6166839.1"/>
    <property type="molecule type" value="Genomic_DNA"/>
</dbReference>
<evidence type="ECO:0000313" key="2">
    <source>
        <dbReference type="EMBL" id="MDR6166839.1"/>
    </source>
</evidence>
<name>A0ABU1HYW9_9MICO</name>
<keyword evidence="3" id="KW-1185">Reference proteome</keyword>
<sequence length="109" mass="11915">MGHLIYGVAPAVNVDDWALQHLRAVIVTKLRRDESFVFTWGSEPDTHGDDAAEGQEGQYGSVWISRASSLYFSFAEAPTGTLNRRWLVLLNEAANSAAGLRLVPEPTGD</sequence>
<evidence type="ECO:0000259" key="1">
    <source>
        <dbReference type="Pfam" id="PF25355"/>
    </source>
</evidence>
<dbReference type="Proteomes" id="UP001260188">
    <property type="component" value="Unassembled WGS sequence"/>
</dbReference>
<dbReference type="RefSeq" id="WP_023954840.1">
    <property type="nucleotide sequence ID" value="NZ_CP018134.1"/>
</dbReference>
<accession>A0ABU1HYW9</accession>
<gene>
    <name evidence="2" type="ORF">QE367_001043</name>
</gene>